<evidence type="ECO:0000313" key="1">
    <source>
        <dbReference type="EMBL" id="AFY27463.1"/>
    </source>
</evidence>
<dbReference type="eggNOG" id="COG2335">
    <property type="taxonomic scope" value="Bacteria"/>
</dbReference>
<gene>
    <name evidence="1" type="ordered locus">Cyagr_0262</name>
</gene>
<dbReference type="EMBL" id="CP003495">
    <property type="protein sequence ID" value="AFY27463.1"/>
    <property type="molecule type" value="Genomic_DNA"/>
</dbReference>
<protein>
    <recommendedName>
        <fullName evidence="3">Circadian oscillating protein COP23</fullName>
    </recommendedName>
</protein>
<dbReference type="InterPro" id="IPR025478">
    <property type="entry name" value="COP23"/>
</dbReference>
<sequence>MLSALVAGAASVVVPHPAEARARSFLCSTIGGVPTTVAATADGRSVPVIRWTSRAFDNAGWTAARRCQDVSTRFDIYNREGRLKYLTTGRINDMPVICTTTSMGGGCDRLLYTLKPGQSASATLQNLLDVRVKARAPLVESNGRTYLSINELLDPSPVTTPAVPAVEPTGADANRLF</sequence>
<dbReference type="Pfam" id="PF14218">
    <property type="entry name" value="COP23"/>
    <property type="match status" value="1"/>
</dbReference>
<reference evidence="2" key="1">
    <citation type="journal article" date="2013" name="Proc. Natl. Acad. Sci. U.S.A.">
        <title>Improving the coverage of the cyanobacterial phylum using diversity-driven genome sequencing.</title>
        <authorList>
            <person name="Shih P.M."/>
            <person name="Wu D."/>
            <person name="Latifi A."/>
            <person name="Axen S.D."/>
            <person name="Fewer D.P."/>
            <person name="Talla E."/>
            <person name="Calteau A."/>
            <person name="Cai F."/>
            <person name="Tandeau de Marsac N."/>
            <person name="Rippka R."/>
            <person name="Herdman M."/>
            <person name="Sivonen K."/>
            <person name="Coursin T."/>
            <person name="Laurent T."/>
            <person name="Goodwin L."/>
            <person name="Nolan M."/>
            <person name="Davenport K.W."/>
            <person name="Han C.S."/>
            <person name="Rubin E.M."/>
            <person name="Eisen J.A."/>
            <person name="Woyke T."/>
            <person name="Gugger M."/>
            <person name="Kerfeld C.A."/>
        </authorList>
    </citation>
    <scope>NUCLEOTIDE SEQUENCE [LARGE SCALE GENOMIC DNA]</scope>
    <source>
        <strain evidence="2">ATCC 27147 / PCC 6307</strain>
    </source>
</reference>
<evidence type="ECO:0008006" key="3">
    <source>
        <dbReference type="Google" id="ProtNLM"/>
    </source>
</evidence>
<dbReference type="AlphaFoldDB" id="K9P3B4"/>
<dbReference type="HOGENOM" id="CLU_101369_1_1_3"/>
<dbReference type="STRING" id="292564.Cyagr_0262"/>
<dbReference type="KEGG" id="cgc:Cyagr_0262"/>
<dbReference type="Proteomes" id="UP000010388">
    <property type="component" value="Chromosome"/>
</dbReference>
<proteinExistence type="predicted"/>
<accession>K9P3B4</accession>
<evidence type="ECO:0000313" key="2">
    <source>
        <dbReference type="Proteomes" id="UP000010388"/>
    </source>
</evidence>
<organism evidence="1 2">
    <name type="scientific">Cyanobium gracile (strain ATCC 27147 / PCC 6307)</name>
    <dbReference type="NCBI Taxonomy" id="292564"/>
    <lineage>
        <taxon>Bacteria</taxon>
        <taxon>Bacillati</taxon>
        <taxon>Cyanobacteriota</taxon>
        <taxon>Cyanophyceae</taxon>
        <taxon>Synechococcales</taxon>
        <taxon>Prochlorococcaceae</taxon>
        <taxon>Cyanobium</taxon>
    </lineage>
</organism>
<name>K9P3B4_CYAGP</name>